<sequence>MSKDDQQLLIRPITDDEIEKIVFGLKKGKAPGSDGFPIKFYRDVWSIIKPSVCEAVKTYFATSYMSRYANSTALTLISKTEQPQTMKKIKHIFEKVVGIQQTTYVSGRRITDGILLMQEFMSGYNRTSGKPRCAIKIDIMKAYDIIKWKVLWKVLEVLDFPMCITAAWFSISLNGSLHGFFPSSRGLRHGNPLSPYLFFH</sequence>
<dbReference type="Pfam" id="PF00078">
    <property type="entry name" value="RVT_1"/>
    <property type="match status" value="1"/>
</dbReference>
<keyword evidence="3" id="KW-1185">Reference proteome</keyword>
<dbReference type="InterPro" id="IPR000477">
    <property type="entry name" value="RT_dom"/>
</dbReference>
<dbReference type="PANTHER" id="PTHR46890:SF48">
    <property type="entry name" value="RNA-DIRECTED DNA POLYMERASE"/>
    <property type="match status" value="1"/>
</dbReference>
<dbReference type="InterPro" id="IPR052343">
    <property type="entry name" value="Retrotransposon-Effector_Assoc"/>
</dbReference>
<gene>
    <name evidence="2" type="ORF">LIER_16473</name>
</gene>
<name>A0AAV3QBA6_LITER</name>
<accession>A0AAV3QBA6</accession>
<feature type="domain" description="Reverse transcriptase" evidence="1">
    <location>
        <begin position="82"/>
        <end position="198"/>
    </location>
</feature>
<evidence type="ECO:0000259" key="1">
    <source>
        <dbReference type="Pfam" id="PF00078"/>
    </source>
</evidence>
<dbReference type="PANTHER" id="PTHR46890">
    <property type="entry name" value="NON-LTR RETROLELEMENT REVERSE TRANSCRIPTASE-LIKE PROTEIN-RELATED"/>
    <property type="match status" value="1"/>
</dbReference>
<protein>
    <recommendedName>
        <fullName evidence="1">Reverse transcriptase domain-containing protein</fullName>
    </recommendedName>
</protein>
<evidence type="ECO:0000313" key="2">
    <source>
        <dbReference type="EMBL" id="GAA0159768.1"/>
    </source>
</evidence>
<organism evidence="2 3">
    <name type="scientific">Lithospermum erythrorhizon</name>
    <name type="common">Purple gromwell</name>
    <name type="synonym">Lithospermum officinale var. erythrorhizon</name>
    <dbReference type="NCBI Taxonomy" id="34254"/>
    <lineage>
        <taxon>Eukaryota</taxon>
        <taxon>Viridiplantae</taxon>
        <taxon>Streptophyta</taxon>
        <taxon>Embryophyta</taxon>
        <taxon>Tracheophyta</taxon>
        <taxon>Spermatophyta</taxon>
        <taxon>Magnoliopsida</taxon>
        <taxon>eudicotyledons</taxon>
        <taxon>Gunneridae</taxon>
        <taxon>Pentapetalae</taxon>
        <taxon>asterids</taxon>
        <taxon>lamiids</taxon>
        <taxon>Boraginales</taxon>
        <taxon>Boraginaceae</taxon>
        <taxon>Boraginoideae</taxon>
        <taxon>Lithospermeae</taxon>
        <taxon>Lithospermum</taxon>
    </lineage>
</organism>
<dbReference type="AlphaFoldDB" id="A0AAV3QBA6"/>
<dbReference type="Proteomes" id="UP001454036">
    <property type="component" value="Unassembled WGS sequence"/>
</dbReference>
<evidence type="ECO:0000313" key="3">
    <source>
        <dbReference type="Proteomes" id="UP001454036"/>
    </source>
</evidence>
<comment type="caution">
    <text evidence="2">The sequence shown here is derived from an EMBL/GenBank/DDBJ whole genome shotgun (WGS) entry which is preliminary data.</text>
</comment>
<dbReference type="EMBL" id="BAABME010003685">
    <property type="protein sequence ID" value="GAA0159768.1"/>
    <property type="molecule type" value="Genomic_DNA"/>
</dbReference>
<reference evidence="2 3" key="1">
    <citation type="submission" date="2024-01" db="EMBL/GenBank/DDBJ databases">
        <title>The complete chloroplast genome sequence of Lithospermum erythrorhizon: insights into the phylogenetic relationship among Boraginaceae species and the maternal lineages of purple gromwells.</title>
        <authorList>
            <person name="Okada T."/>
            <person name="Watanabe K."/>
        </authorList>
    </citation>
    <scope>NUCLEOTIDE SEQUENCE [LARGE SCALE GENOMIC DNA]</scope>
</reference>
<proteinExistence type="predicted"/>